<accession>A0AAU9NK44</accession>
<name>A0AAU9NK44_9ASTR</name>
<dbReference type="AlphaFoldDB" id="A0AAU9NK44"/>
<keyword evidence="2" id="KW-1185">Reference proteome</keyword>
<dbReference type="EMBL" id="CAKMRJ010004445">
    <property type="protein sequence ID" value="CAH1438206.1"/>
    <property type="molecule type" value="Genomic_DNA"/>
</dbReference>
<protein>
    <submittedName>
        <fullName evidence="1">Uncharacterized protein</fullName>
    </submittedName>
</protein>
<comment type="caution">
    <text evidence="1">The sequence shown here is derived from an EMBL/GenBank/DDBJ whole genome shotgun (WGS) entry which is preliminary data.</text>
</comment>
<sequence length="88" mass="10064">MDIKNCITINKWGLFLDVKCKHKKSSRGFFGIDVTTDRKIWTVHINLLNNITPSTPKFQTPLSLFSRTHPTQVFTISISFPICLLADL</sequence>
<proteinExistence type="predicted"/>
<dbReference type="Proteomes" id="UP001157418">
    <property type="component" value="Unassembled WGS sequence"/>
</dbReference>
<organism evidence="1 2">
    <name type="scientific">Lactuca virosa</name>
    <dbReference type="NCBI Taxonomy" id="75947"/>
    <lineage>
        <taxon>Eukaryota</taxon>
        <taxon>Viridiplantae</taxon>
        <taxon>Streptophyta</taxon>
        <taxon>Embryophyta</taxon>
        <taxon>Tracheophyta</taxon>
        <taxon>Spermatophyta</taxon>
        <taxon>Magnoliopsida</taxon>
        <taxon>eudicotyledons</taxon>
        <taxon>Gunneridae</taxon>
        <taxon>Pentapetalae</taxon>
        <taxon>asterids</taxon>
        <taxon>campanulids</taxon>
        <taxon>Asterales</taxon>
        <taxon>Asteraceae</taxon>
        <taxon>Cichorioideae</taxon>
        <taxon>Cichorieae</taxon>
        <taxon>Lactucinae</taxon>
        <taxon>Lactuca</taxon>
    </lineage>
</organism>
<reference evidence="1 2" key="1">
    <citation type="submission" date="2022-01" db="EMBL/GenBank/DDBJ databases">
        <authorList>
            <person name="Xiong W."/>
            <person name="Schranz E."/>
        </authorList>
    </citation>
    <scope>NUCLEOTIDE SEQUENCE [LARGE SCALE GENOMIC DNA]</scope>
</reference>
<evidence type="ECO:0000313" key="2">
    <source>
        <dbReference type="Proteomes" id="UP001157418"/>
    </source>
</evidence>
<evidence type="ECO:0000313" key="1">
    <source>
        <dbReference type="EMBL" id="CAH1438206.1"/>
    </source>
</evidence>
<gene>
    <name evidence="1" type="ORF">LVIROSA_LOCUS24477</name>
</gene>